<proteinExistence type="predicted"/>
<keyword evidence="1" id="KW-0472">Membrane</keyword>
<evidence type="ECO:0008006" key="4">
    <source>
        <dbReference type="Google" id="ProtNLM"/>
    </source>
</evidence>
<dbReference type="RefSeq" id="WP_253881244.1">
    <property type="nucleotide sequence ID" value="NZ_BHVP01000041.1"/>
</dbReference>
<comment type="caution">
    <text evidence="2">The sequence shown here is derived from an EMBL/GenBank/DDBJ whole genome shotgun (WGS) entry which is preliminary data.</text>
</comment>
<dbReference type="AlphaFoldDB" id="A0A5A5RR38"/>
<feature type="transmembrane region" description="Helical" evidence="1">
    <location>
        <begin position="12"/>
        <end position="31"/>
    </location>
</feature>
<evidence type="ECO:0000313" key="3">
    <source>
        <dbReference type="Proteomes" id="UP000324917"/>
    </source>
</evidence>
<evidence type="ECO:0000256" key="1">
    <source>
        <dbReference type="SAM" id="Phobius"/>
    </source>
</evidence>
<dbReference type="EMBL" id="BHVP01000041">
    <property type="protein sequence ID" value="GCA75622.1"/>
    <property type="molecule type" value="Genomic_DNA"/>
</dbReference>
<accession>A0A5A5RR38</accession>
<keyword evidence="1" id="KW-1133">Transmembrane helix</keyword>
<keyword evidence="1" id="KW-0812">Transmembrane</keyword>
<name>A0A5A5RR38_MICAE</name>
<gene>
    <name evidence="2" type="ORF">MiTe_02458</name>
</gene>
<protein>
    <recommendedName>
        <fullName evidence="4">Glycosyltransferase RgtA/B/C/D-like domain-containing protein</fullName>
    </recommendedName>
</protein>
<dbReference type="Proteomes" id="UP000324917">
    <property type="component" value="Unassembled WGS sequence"/>
</dbReference>
<evidence type="ECO:0000313" key="2">
    <source>
        <dbReference type="EMBL" id="GCA75622.1"/>
    </source>
</evidence>
<organism evidence="2 3">
    <name type="scientific">Microcystis aeruginosa NIES-2520</name>
    <dbReference type="NCBI Taxonomy" id="2303982"/>
    <lineage>
        <taxon>Bacteria</taxon>
        <taxon>Bacillati</taxon>
        <taxon>Cyanobacteriota</taxon>
        <taxon>Cyanophyceae</taxon>
        <taxon>Oscillatoriophycideae</taxon>
        <taxon>Chroococcales</taxon>
        <taxon>Microcystaceae</taxon>
        <taxon>Microcystis</taxon>
    </lineage>
</organism>
<sequence length="94" mass="10707">MQKKSLKSPVVVKGILIIITAYFFLANLPIIDWLEIGLDASWAFAISDAAHKQLIFGQDIIFTYGPLGYLIHGTSLNHNFSQIIYFRWLLHLCL</sequence>
<reference evidence="2 3" key="1">
    <citation type="submission" date="2018-09" db="EMBL/GenBank/DDBJ databases">
        <title>Evolutionary history of phycoerythrin pigmentation in the water bloom-forming cyanobacterium Microcystis aeruginosa.</title>
        <authorList>
            <person name="Tanabe Y."/>
            <person name="Tanabe Y."/>
            <person name="Yamaguchi H."/>
        </authorList>
    </citation>
    <scope>NUCLEOTIDE SEQUENCE [LARGE SCALE GENOMIC DNA]</scope>
    <source>
        <strain evidence="2 3">NIES-2520</strain>
    </source>
</reference>